<protein>
    <submittedName>
        <fullName evidence="2">Uncharacterized protein</fullName>
    </submittedName>
</protein>
<feature type="compositionally biased region" description="Basic and acidic residues" evidence="1">
    <location>
        <begin position="174"/>
        <end position="184"/>
    </location>
</feature>
<keyword evidence="3" id="KW-1185">Reference proteome</keyword>
<evidence type="ECO:0000313" key="2">
    <source>
        <dbReference type="EMBL" id="PYI07032.1"/>
    </source>
</evidence>
<dbReference type="OrthoDB" id="3508621at2759"/>
<evidence type="ECO:0000313" key="3">
    <source>
        <dbReference type="Proteomes" id="UP000248423"/>
    </source>
</evidence>
<dbReference type="Proteomes" id="UP000248423">
    <property type="component" value="Unassembled WGS sequence"/>
</dbReference>
<sequence>MLRAQSIGRLYIGLIESKSSYVVLSRSYSSSGSSNREPAHGLKKLGLVSKLSRSMGKTFTLVSGAASDKLPSNHQEWESFVKRRNLKGETVHAAELASRAKIGYDQYLLLRVLWVDHRLNVSLPEKLSKLLPEAAKMLAEYLSWKTYYDSFANSRENTRPNSFDNAITLHTRNRHNERAPDISKLRLNQPETPPKKQTKPPETPFLSSSDNDWISDDESPPKPSPITPAAHAPEELQKLIYPPTKDEQIMNTALGIFLNALTIQFVDCQTCNWAIHRKGFTANLTNASFEARTDSYLDNGQENAYGLIKVKPIIRAKKQNLIQMQESAQMVGWLMNDSENSNISKL</sequence>
<dbReference type="AlphaFoldDB" id="A0A319EA66"/>
<feature type="region of interest" description="Disordered" evidence="1">
    <location>
        <begin position="171"/>
        <end position="234"/>
    </location>
</feature>
<dbReference type="EMBL" id="KZ826345">
    <property type="protein sequence ID" value="PYI07032.1"/>
    <property type="molecule type" value="Genomic_DNA"/>
</dbReference>
<evidence type="ECO:0000256" key="1">
    <source>
        <dbReference type="SAM" id="MobiDB-lite"/>
    </source>
</evidence>
<proteinExistence type="predicted"/>
<organism evidence="2 3">
    <name type="scientific">Aspergillus sclerotiicarbonarius (strain CBS 121057 / IBT 28362)</name>
    <dbReference type="NCBI Taxonomy" id="1448318"/>
    <lineage>
        <taxon>Eukaryota</taxon>
        <taxon>Fungi</taxon>
        <taxon>Dikarya</taxon>
        <taxon>Ascomycota</taxon>
        <taxon>Pezizomycotina</taxon>
        <taxon>Eurotiomycetes</taxon>
        <taxon>Eurotiomycetidae</taxon>
        <taxon>Eurotiales</taxon>
        <taxon>Aspergillaceae</taxon>
        <taxon>Aspergillus</taxon>
        <taxon>Aspergillus subgen. Circumdati</taxon>
    </lineage>
</organism>
<name>A0A319EA66_ASPSB</name>
<gene>
    <name evidence="2" type="ORF">BO78DRAFT_460835</name>
</gene>
<accession>A0A319EA66</accession>
<dbReference type="STRING" id="1448318.A0A319EA66"/>
<reference evidence="2 3" key="1">
    <citation type="submission" date="2018-02" db="EMBL/GenBank/DDBJ databases">
        <title>The genomes of Aspergillus section Nigri reveals drivers in fungal speciation.</title>
        <authorList>
            <consortium name="DOE Joint Genome Institute"/>
            <person name="Vesth T.C."/>
            <person name="Nybo J."/>
            <person name="Theobald S."/>
            <person name="Brandl J."/>
            <person name="Frisvad J.C."/>
            <person name="Nielsen K.F."/>
            <person name="Lyhne E.K."/>
            <person name="Kogle M.E."/>
            <person name="Kuo A."/>
            <person name="Riley R."/>
            <person name="Clum A."/>
            <person name="Nolan M."/>
            <person name="Lipzen A."/>
            <person name="Salamov A."/>
            <person name="Henrissat B."/>
            <person name="Wiebenga A."/>
            <person name="De vries R.P."/>
            <person name="Grigoriev I.V."/>
            <person name="Mortensen U.H."/>
            <person name="Andersen M.R."/>
            <person name="Baker S.E."/>
        </authorList>
    </citation>
    <scope>NUCLEOTIDE SEQUENCE [LARGE SCALE GENOMIC DNA]</scope>
    <source>
        <strain evidence="2 3">CBS 121057</strain>
    </source>
</reference>
<dbReference type="VEuPathDB" id="FungiDB:BO78DRAFT_460835"/>